<organism evidence="2 3">
    <name type="scientific">Acer saccharum</name>
    <name type="common">Sugar maple</name>
    <dbReference type="NCBI Taxonomy" id="4024"/>
    <lineage>
        <taxon>Eukaryota</taxon>
        <taxon>Viridiplantae</taxon>
        <taxon>Streptophyta</taxon>
        <taxon>Embryophyta</taxon>
        <taxon>Tracheophyta</taxon>
        <taxon>Spermatophyta</taxon>
        <taxon>Magnoliopsida</taxon>
        <taxon>eudicotyledons</taxon>
        <taxon>Gunneridae</taxon>
        <taxon>Pentapetalae</taxon>
        <taxon>rosids</taxon>
        <taxon>malvids</taxon>
        <taxon>Sapindales</taxon>
        <taxon>Sapindaceae</taxon>
        <taxon>Hippocastanoideae</taxon>
        <taxon>Acereae</taxon>
        <taxon>Acer</taxon>
    </lineage>
</organism>
<dbReference type="AlphaFoldDB" id="A0AA39RVT0"/>
<evidence type="ECO:0000313" key="3">
    <source>
        <dbReference type="Proteomes" id="UP001168877"/>
    </source>
</evidence>
<sequence length="81" mass="8343">MAGKGDGNDSRYSQGLPNNELEDDTTLNTADATLTTADQSIALADAARQGVDLSTTEGLMSPHCSKSADNEIAFHGGDTNA</sequence>
<protein>
    <submittedName>
        <fullName evidence="2">Uncharacterized protein</fullName>
    </submittedName>
</protein>
<evidence type="ECO:0000313" key="2">
    <source>
        <dbReference type="EMBL" id="KAK0580548.1"/>
    </source>
</evidence>
<feature type="region of interest" description="Disordered" evidence="1">
    <location>
        <begin position="54"/>
        <end position="81"/>
    </location>
</feature>
<reference evidence="2" key="2">
    <citation type="submission" date="2023-06" db="EMBL/GenBank/DDBJ databases">
        <authorList>
            <person name="Swenson N.G."/>
            <person name="Wegrzyn J.L."/>
            <person name="Mcevoy S.L."/>
        </authorList>
    </citation>
    <scope>NUCLEOTIDE SEQUENCE</scope>
    <source>
        <strain evidence="2">NS2018</strain>
        <tissue evidence="2">Leaf</tissue>
    </source>
</reference>
<gene>
    <name evidence="2" type="ORF">LWI29_003143</name>
</gene>
<reference evidence="2" key="1">
    <citation type="journal article" date="2022" name="Plant J.">
        <title>Strategies of tolerance reflected in two North American maple genomes.</title>
        <authorList>
            <person name="McEvoy S.L."/>
            <person name="Sezen U.U."/>
            <person name="Trouern-Trend A."/>
            <person name="McMahon S.M."/>
            <person name="Schaberg P.G."/>
            <person name="Yang J."/>
            <person name="Wegrzyn J.L."/>
            <person name="Swenson N.G."/>
        </authorList>
    </citation>
    <scope>NUCLEOTIDE SEQUENCE</scope>
    <source>
        <strain evidence="2">NS2018</strain>
    </source>
</reference>
<accession>A0AA39RVT0</accession>
<dbReference type="Proteomes" id="UP001168877">
    <property type="component" value="Unassembled WGS sequence"/>
</dbReference>
<name>A0AA39RVT0_ACESA</name>
<proteinExistence type="predicted"/>
<keyword evidence="3" id="KW-1185">Reference proteome</keyword>
<dbReference type="EMBL" id="JAUESC010000384">
    <property type="protein sequence ID" value="KAK0580548.1"/>
    <property type="molecule type" value="Genomic_DNA"/>
</dbReference>
<comment type="caution">
    <text evidence="2">The sequence shown here is derived from an EMBL/GenBank/DDBJ whole genome shotgun (WGS) entry which is preliminary data.</text>
</comment>
<feature type="region of interest" description="Disordered" evidence="1">
    <location>
        <begin position="1"/>
        <end position="28"/>
    </location>
</feature>
<evidence type="ECO:0000256" key="1">
    <source>
        <dbReference type="SAM" id="MobiDB-lite"/>
    </source>
</evidence>